<dbReference type="CDD" id="cd00038">
    <property type="entry name" value="CAP_ED"/>
    <property type="match status" value="1"/>
</dbReference>
<organism evidence="3 4">
    <name type="scientific">Angomonas deanei</name>
    <dbReference type="NCBI Taxonomy" id="59799"/>
    <lineage>
        <taxon>Eukaryota</taxon>
        <taxon>Discoba</taxon>
        <taxon>Euglenozoa</taxon>
        <taxon>Kinetoplastea</taxon>
        <taxon>Metakinetoplastina</taxon>
        <taxon>Trypanosomatida</taxon>
        <taxon>Trypanosomatidae</taxon>
        <taxon>Strigomonadinae</taxon>
        <taxon>Angomonas</taxon>
    </lineage>
</organism>
<dbReference type="OrthoDB" id="432483at2759"/>
<evidence type="ECO:0000259" key="2">
    <source>
        <dbReference type="PROSITE" id="PS50042"/>
    </source>
</evidence>
<dbReference type="InterPro" id="IPR054204">
    <property type="entry name" value="DUF6909"/>
</dbReference>
<keyword evidence="4" id="KW-1185">Reference proteome</keyword>
<dbReference type="PROSITE" id="PS50042">
    <property type="entry name" value="CNMP_BINDING_3"/>
    <property type="match status" value="1"/>
</dbReference>
<accession>A0A7G2C4L9</accession>
<feature type="region of interest" description="Disordered" evidence="1">
    <location>
        <begin position="1"/>
        <end position="21"/>
    </location>
</feature>
<sequence length="767" mass="86237">MSSSSKATKPSEAERSISVYDEKNEAGPFDDAFVLGEPLLHDDHPNPKASMLGFLQTVPLLFTLTPDQIANLHVMVREYGEMDVIIEEGLNLQHIYVLASGTVEVMNSKKGLKRVFGHRRIGSITAPNVFGVEEAILEFPAEFTYHASSESTLLLIPKEQVISLFADSPIFANNISSRTLQTLSAFTFFQDFCRAIFGRTSLTSSKNSNGTRLSMATLVSLYKSSGTLFHKSVNEKNMDTEALRYCVRRLPTNITTTYIIILSSSLPDYISNEFVADASTEPVSASSNTTLPIDTGRRRRCAWAFGGGGQTLIVMRDQFTDTIDFVSNLCMYIVESRKLRMRLQQLVSPTAVEILRRGLTEQAQGRSNWKQVFEHLPFSPSEVETLLETWEDQVLFQLYNVLLHREEYVVHLESSHSIRFSQDAYTNWSLTLYRHMKTCMNLGESDTLPTSVVIDVVFSPNRTFKNLFCSMATDFKEYVEKLDNGEGKGGIWKNNEDRYYYILTGLLEKEPAIRDAYRARLEANGFVLFEDAHSSALMVDLVDVEKLCVEDSDSSLQTYVKEAKRRAKDTNETRFIINVDKTFGSQIEAVLRSFLLTFGSRIKSVNLTGKAGGLVGNRGDVILPSKLLFSKQSFGEDSTDEVRLCNENSLALSDLGFVEKSCKSSQVHRGALITVPGFVFQSRPILKFYKTVHGCSALDLQSSYVARQLEECRRTGVLSKKVTSRYLFYCDEMPLGNENGTEIKPQKREIISAIYATARTLFSKILE</sequence>
<dbReference type="VEuPathDB" id="TriTrypDB:ADEAN_000219900"/>
<feature type="domain" description="Cyclic nucleotide-binding" evidence="2">
    <location>
        <begin position="77"/>
        <end position="182"/>
    </location>
</feature>
<dbReference type="GO" id="GO:0003700">
    <property type="term" value="F:DNA-binding transcription factor activity"/>
    <property type="evidence" value="ECO:0007669"/>
    <property type="project" value="TreeGrafter"/>
</dbReference>
<evidence type="ECO:0000313" key="3">
    <source>
        <dbReference type="EMBL" id="CAD2214748.1"/>
    </source>
</evidence>
<dbReference type="EMBL" id="LR877148">
    <property type="protein sequence ID" value="CAD2214748.1"/>
    <property type="molecule type" value="Genomic_DNA"/>
</dbReference>
<protein>
    <submittedName>
        <fullName evidence="3">Cyclic nucleotide-binding domain containing protein, putative</fullName>
    </submittedName>
</protein>
<dbReference type="SUPFAM" id="SSF51206">
    <property type="entry name" value="cAMP-binding domain-like"/>
    <property type="match status" value="1"/>
</dbReference>
<dbReference type="Pfam" id="PF00027">
    <property type="entry name" value="cNMP_binding"/>
    <property type="match status" value="1"/>
</dbReference>
<dbReference type="Pfam" id="PF21850">
    <property type="entry name" value="DUF6909"/>
    <property type="match status" value="1"/>
</dbReference>
<gene>
    <name evidence="3" type="ORF">ADEAN_000219900</name>
</gene>
<feature type="compositionally biased region" description="Basic and acidic residues" evidence="1">
    <location>
        <begin position="9"/>
        <end position="21"/>
    </location>
</feature>
<dbReference type="AlphaFoldDB" id="A0A7G2C4L9"/>
<dbReference type="InterPro" id="IPR050397">
    <property type="entry name" value="Env_Response_Regulators"/>
</dbReference>
<name>A0A7G2C4L9_9TRYP</name>
<dbReference type="InterPro" id="IPR018490">
    <property type="entry name" value="cNMP-bd_dom_sf"/>
</dbReference>
<proteinExistence type="predicted"/>
<dbReference type="Gene3D" id="2.60.120.10">
    <property type="entry name" value="Jelly Rolls"/>
    <property type="match status" value="1"/>
</dbReference>
<dbReference type="PANTHER" id="PTHR24567:SF26">
    <property type="entry name" value="REGULATORY PROTEIN YEIL"/>
    <property type="match status" value="1"/>
</dbReference>
<dbReference type="Proteomes" id="UP000515908">
    <property type="component" value="Chromosome 04"/>
</dbReference>
<dbReference type="InterPro" id="IPR014710">
    <property type="entry name" value="RmlC-like_jellyroll"/>
</dbReference>
<dbReference type="InterPro" id="IPR000595">
    <property type="entry name" value="cNMP-bd_dom"/>
</dbReference>
<evidence type="ECO:0000313" key="4">
    <source>
        <dbReference type="Proteomes" id="UP000515908"/>
    </source>
</evidence>
<dbReference type="GO" id="GO:0005829">
    <property type="term" value="C:cytosol"/>
    <property type="evidence" value="ECO:0007669"/>
    <property type="project" value="TreeGrafter"/>
</dbReference>
<reference evidence="3 4" key="1">
    <citation type="submission" date="2020-08" db="EMBL/GenBank/DDBJ databases">
        <authorList>
            <person name="Newling K."/>
            <person name="Davey J."/>
            <person name="Forrester S."/>
        </authorList>
    </citation>
    <scope>NUCLEOTIDE SEQUENCE [LARGE SCALE GENOMIC DNA]</scope>
    <source>
        <strain evidence="4">Crithidia deanei Carvalho (ATCC PRA-265)</strain>
    </source>
</reference>
<dbReference type="PANTHER" id="PTHR24567">
    <property type="entry name" value="CRP FAMILY TRANSCRIPTIONAL REGULATORY PROTEIN"/>
    <property type="match status" value="1"/>
</dbReference>
<evidence type="ECO:0000256" key="1">
    <source>
        <dbReference type="SAM" id="MobiDB-lite"/>
    </source>
</evidence>